<evidence type="ECO:0000256" key="2">
    <source>
        <dbReference type="ARBA" id="ARBA00006411"/>
    </source>
</evidence>
<evidence type="ECO:0000256" key="4">
    <source>
        <dbReference type="ARBA" id="ARBA00023186"/>
    </source>
</evidence>
<reference evidence="5 6" key="1">
    <citation type="submission" date="2024-06" db="EMBL/GenBank/DDBJ databases">
        <title>The Natural Products Discovery Center: Release of the First 8490 Sequenced Strains for Exploring Actinobacteria Biosynthetic Diversity.</title>
        <authorList>
            <person name="Kalkreuter E."/>
            <person name="Kautsar S.A."/>
            <person name="Yang D."/>
            <person name="Bader C.D."/>
            <person name="Teijaro C.N."/>
            <person name="Fluegel L."/>
            <person name="Davis C.M."/>
            <person name="Simpson J.R."/>
            <person name="Lauterbach L."/>
            <person name="Steele A.D."/>
            <person name="Gui C."/>
            <person name="Meng S."/>
            <person name="Li G."/>
            <person name="Viehrig K."/>
            <person name="Ye F."/>
            <person name="Su P."/>
            <person name="Kiefer A.F."/>
            <person name="Nichols A."/>
            <person name="Cepeda A.J."/>
            <person name="Yan W."/>
            <person name="Fan B."/>
            <person name="Jiang Y."/>
            <person name="Adhikari A."/>
            <person name="Zheng C.-J."/>
            <person name="Schuster L."/>
            <person name="Cowan T.M."/>
            <person name="Smanski M.J."/>
            <person name="Chevrette M.G."/>
            <person name="De Carvalho L.P.S."/>
            <person name="Shen B."/>
        </authorList>
    </citation>
    <scope>NUCLEOTIDE SEQUENCE [LARGE SCALE GENOMIC DNA]</scope>
    <source>
        <strain evidence="5 6">NPDC019708</strain>
    </source>
</reference>
<comment type="subcellular location">
    <subcellularLocation>
        <location evidence="1">Cytoplasm</location>
    </subcellularLocation>
</comment>
<keyword evidence="4" id="KW-0143">Chaperone</keyword>
<evidence type="ECO:0000256" key="3">
    <source>
        <dbReference type="ARBA" id="ARBA00022490"/>
    </source>
</evidence>
<sequence>MRTLSNDGLLAVAERLGVQTLPLVLAAGPRQDSYDEWRAARERAVAELTTAEVFDAEGDVDTDLADALYVLAQPDHELVARGYGPEHTLRACVAGRAQRYAVAIRTGDSFDIGTIWCDGSPAALVRPLLDALGPGEPAAIGGFSAPADELAARLNAAETTGDYADALYALGIPDRDATVLGSAFASCHAYTEIVAYSHEDGLTTRAPGAVAVYDTERGRIAAAPMVSPDRQVWSTVTTGTGHRVAQAVAALLEGLPGGRWPTP</sequence>
<dbReference type="RefSeq" id="WP_356956877.1">
    <property type="nucleotide sequence ID" value="NZ_JBEYBD010000007.1"/>
</dbReference>
<proteinExistence type="inferred from homology"/>
<evidence type="ECO:0000313" key="6">
    <source>
        <dbReference type="Proteomes" id="UP001550628"/>
    </source>
</evidence>
<organism evidence="5 6">
    <name type="scientific">Nocardia rhamnosiphila</name>
    <dbReference type="NCBI Taxonomy" id="426716"/>
    <lineage>
        <taxon>Bacteria</taxon>
        <taxon>Bacillati</taxon>
        <taxon>Actinomycetota</taxon>
        <taxon>Actinomycetes</taxon>
        <taxon>Mycobacteriales</taxon>
        <taxon>Nocardiaceae</taxon>
        <taxon>Nocardia</taxon>
    </lineage>
</organism>
<protein>
    <submittedName>
        <fullName evidence="5">ESX secretion-associated protein EspG</fullName>
    </submittedName>
</protein>
<dbReference type="Pfam" id="PF14011">
    <property type="entry name" value="ESX-1_EspG"/>
    <property type="match status" value="1"/>
</dbReference>
<comment type="caution">
    <text evidence="5">The sequence shown here is derived from an EMBL/GenBank/DDBJ whole genome shotgun (WGS) entry which is preliminary data.</text>
</comment>
<name>A0ABV2WMX6_9NOCA</name>
<keyword evidence="3" id="KW-0963">Cytoplasm</keyword>
<comment type="similarity">
    <text evidence="2">Belongs to the EspG family.</text>
</comment>
<evidence type="ECO:0000313" key="5">
    <source>
        <dbReference type="EMBL" id="MEU1952238.1"/>
    </source>
</evidence>
<accession>A0ABV2WMX6</accession>
<gene>
    <name evidence="5" type="ORF">ABZ510_10280</name>
</gene>
<evidence type="ECO:0000256" key="1">
    <source>
        <dbReference type="ARBA" id="ARBA00004496"/>
    </source>
</evidence>
<dbReference type="Proteomes" id="UP001550628">
    <property type="component" value="Unassembled WGS sequence"/>
</dbReference>
<dbReference type="InterPro" id="IPR025734">
    <property type="entry name" value="EspG"/>
</dbReference>
<keyword evidence="6" id="KW-1185">Reference proteome</keyword>
<dbReference type="EMBL" id="JBEYBF010000005">
    <property type="protein sequence ID" value="MEU1952238.1"/>
    <property type="molecule type" value="Genomic_DNA"/>
</dbReference>